<comment type="caution">
    <text evidence="1">The sequence shown here is derived from an EMBL/GenBank/DDBJ whole genome shotgun (WGS) entry which is preliminary data.</text>
</comment>
<sequence>MWDSAEINRMPKEGLPLRANRLRSAFVAVKGNFLDRLARCKRVYRCRIVFLGATPIEGYREFTDEKPPGFSFVGIVMVWGRVTSTPMTGCTSFVRGSAMAGVWVLKLQPYFPTAAWYANWHDRSNSV</sequence>
<proteinExistence type="predicted"/>
<evidence type="ECO:0000313" key="1">
    <source>
        <dbReference type="EMBL" id="GBM84445.1"/>
    </source>
</evidence>
<dbReference type="Proteomes" id="UP000499080">
    <property type="component" value="Unassembled WGS sequence"/>
</dbReference>
<name>A0A4Y2J3H2_ARAVE</name>
<gene>
    <name evidence="1" type="ORF">AVEN_6200_1</name>
</gene>
<dbReference type="AlphaFoldDB" id="A0A4Y2J3H2"/>
<dbReference type="EMBL" id="BGPR01003160">
    <property type="protein sequence ID" value="GBM84445.1"/>
    <property type="molecule type" value="Genomic_DNA"/>
</dbReference>
<accession>A0A4Y2J3H2</accession>
<protein>
    <submittedName>
        <fullName evidence="1">Uncharacterized protein</fullName>
    </submittedName>
</protein>
<organism evidence="1 2">
    <name type="scientific">Araneus ventricosus</name>
    <name type="common">Orbweaver spider</name>
    <name type="synonym">Epeira ventricosa</name>
    <dbReference type="NCBI Taxonomy" id="182803"/>
    <lineage>
        <taxon>Eukaryota</taxon>
        <taxon>Metazoa</taxon>
        <taxon>Ecdysozoa</taxon>
        <taxon>Arthropoda</taxon>
        <taxon>Chelicerata</taxon>
        <taxon>Arachnida</taxon>
        <taxon>Araneae</taxon>
        <taxon>Araneomorphae</taxon>
        <taxon>Entelegynae</taxon>
        <taxon>Araneoidea</taxon>
        <taxon>Araneidae</taxon>
        <taxon>Araneus</taxon>
    </lineage>
</organism>
<evidence type="ECO:0000313" key="2">
    <source>
        <dbReference type="Proteomes" id="UP000499080"/>
    </source>
</evidence>
<keyword evidence="2" id="KW-1185">Reference proteome</keyword>
<reference evidence="1 2" key="1">
    <citation type="journal article" date="2019" name="Sci. Rep.">
        <title>Orb-weaving spider Araneus ventricosus genome elucidates the spidroin gene catalogue.</title>
        <authorList>
            <person name="Kono N."/>
            <person name="Nakamura H."/>
            <person name="Ohtoshi R."/>
            <person name="Moran D.A.P."/>
            <person name="Shinohara A."/>
            <person name="Yoshida Y."/>
            <person name="Fujiwara M."/>
            <person name="Mori M."/>
            <person name="Tomita M."/>
            <person name="Arakawa K."/>
        </authorList>
    </citation>
    <scope>NUCLEOTIDE SEQUENCE [LARGE SCALE GENOMIC DNA]</scope>
</reference>